<dbReference type="GO" id="GO:0006879">
    <property type="term" value="P:intracellular iron ion homeostasis"/>
    <property type="evidence" value="ECO:0007669"/>
    <property type="project" value="UniProtKB-KW"/>
</dbReference>
<dbReference type="InterPro" id="IPR012347">
    <property type="entry name" value="Ferritin-like"/>
</dbReference>
<feature type="binding site" evidence="6">
    <location>
        <position position="53"/>
    </location>
    <ligand>
        <name>Fe cation</name>
        <dbReference type="ChEBI" id="CHEBI:24875"/>
        <label>1</label>
    </ligand>
</feature>
<keyword evidence="3 6" id="KW-0479">Metal-binding</keyword>
<dbReference type="PROSITE" id="PS50905">
    <property type="entry name" value="FERRITIN_LIKE"/>
    <property type="match status" value="1"/>
</dbReference>
<dbReference type="InterPro" id="IPR009040">
    <property type="entry name" value="Ferritin-like_diiron"/>
</dbReference>
<accession>A0AAU8LUK0</accession>
<evidence type="ECO:0000256" key="2">
    <source>
        <dbReference type="ARBA" id="ARBA00022434"/>
    </source>
</evidence>
<dbReference type="EC" id="1.16.3.2" evidence="7"/>
<dbReference type="GO" id="GO:0006826">
    <property type="term" value="P:iron ion transport"/>
    <property type="evidence" value="ECO:0007669"/>
    <property type="project" value="InterPro"/>
</dbReference>
<keyword evidence="2 7" id="KW-0409">Iron storage</keyword>
<dbReference type="InterPro" id="IPR009078">
    <property type="entry name" value="Ferritin-like_SF"/>
</dbReference>
<keyword evidence="4" id="KW-0560">Oxidoreductase</keyword>
<organism evidence="9">
    <name type="scientific">Candidatus Electrothrix aestuarii</name>
    <dbReference type="NCBI Taxonomy" id="3062594"/>
    <lineage>
        <taxon>Bacteria</taxon>
        <taxon>Pseudomonadati</taxon>
        <taxon>Thermodesulfobacteriota</taxon>
        <taxon>Desulfobulbia</taxon>
        <taxon>Desulfobulbales</taxon>
        <taxon>Desulfobulbaceae</taxon>
        <taxon>Candidatus Electrothrix</taxon>
    </lineage>
</organism>
<feature type="domain" description="Ferritin-like diiron" evidence="8">
    <location>
        <begin position="1"/>
        <end position="145"/>
    </location>
</feature>
<comment type="function">
    <text evidence="7">Iron-storage protein.</text>
</comment>
<reference evidence="9" key="2">
    <citation type="submission" date="2024-06" db="EMBL/GenBank/DDBJ databases">
        <authorList>
            <person name="Plum-Jensen L.E."/>
            <person name="Schramm A."/>
            <person name="Marshall I.P.G."/>
        </authorList>
    </citation>
    <scope>NUCLEOTIDE SEQUENCE</scope>
    <source>
        <strain evidence="9">Rat1</strain>
    </source>
</reference>
<protein>
    <recommendedName>
        <fullName evidence="7">Ferritin</fullName>
        <ecNumber evidence="7">1.16.3.2</ecNumber>
    </recommendedName>
</protein>
<comment type="catalytic activity">
    <reaction evidence="7">
        <text>4 Fe(2+) + O2 + 6 H2O = 4 iron(III) oxide-hydroxide + 12 H(+)</text>
        <dbReference type="Rhea" id="RHEA:11972"/>
        <dbReference type="ChEBI" id="CHEBI:15377"/>
        <dbReference type="ChEBI" id="CHEBI:15378"/>
        <dbReference type="ChEBI" id="CHEBI:15379"/>
        <dbReference type="ChEBI" id="CHEBI:29033"/>
        <dbReference type="ChEBI" id="CHEBI:78619"/>
        <dbReference type="EC" id="1.16.3.2"/>
    </reaction>
</comment>
<feature type="binding site" evidence="6">
    <location>
        <position position="94"/>
    </location>
    <ligand>
        <name>Fe cation</name>
        <dbReference type="ChEBI" id="CHEBI:24875"/>
        <label>1</label>
    </ligand>
</feature>
<keyword evidence="5 6" id="KW-0408">Iron</keyword>
<dbReference type="PANTHER" id="PTHR11431:SF127">
    <property type="entry name" value="BACTERIAL NON-HEME FERRITIN"/>
    <property type="match status" value="1"/>
</dbReference>
<dbReference type="GO" id="GO:0004322">
    <property type="term" value="F:ferroxidase activity"/>
    <property type="evidence" value="ECO:0007669"/>
    <property type="project" value="TreeGrafter"/>
</dbReference>
<dbReference type="GO" id="GO:0008198">
    <property type="term" value="F:ferrous iron binding"/>
    <property type="evidence" value="ECO:0007669"/>
    <property type="project" value="TreeGrafter"/>
</dbReference>
<dbReference type="InterPro" id="IPR041719">
    <property type="entry name" value="Ferritin_prok"/>
</dbReference>
<evidence type="ECO:0000256" key="5">
    <source>
        <dbReference type="ARBA" id="ARBA00023004"/>
    </source>
</evidence>
<dbReference type="KEGG" id="eaj:Q3M24_21040"/>
<dbReference type="PANTHER" id="PTHR11431">
    <property type="entry name" value="FERRITIN"/>
    <property type="match status" value="1"/>
</dbReference>
<dbReference type="AlphaFoldDB" id="A0AAU8LUK0"/>
<dbReference type="Gene3D" id="1.20.1260.10">
    <property type="match status" value="1"/>
</dbReference>
<feature type="binding site" evidence="6">
    <location>
        <position position="50"/>
    </location>
    <ligand>
        <name>Fe cation</name>
        <dbReference type="ChEBI" id="CHEBI:24875"/>
        <label>1</label>
    </ligand>
</feature>
<comment type="similarity">
    <text evidence="1 7">Belongs to the ferritin family. Prokaryotic subfamily.</text>
</comment>
<evidence type="ECO:0000256" key="3">
    <source>
        <dbReference type="ARBA" id="ARBA00022723"/>
    </source>
</evidence>
<evidence type="ECO:0000259" key="8">
    <source>
        <dbReference type="PROSITE" id="PS50905"/>
    </source>
</evidence>
<feature type="binding site" evidence="6">
    <location>
        <position position="127"/>
    </location>
    <ligand>
        <name>Fe cation</name>
        <dbReference type="ChEBI" id="CHEBI:24875"/>
        <label>1</label>
    </ligand>
</feature>
<keyword evidence="7" id="KW-0963">Cytoplasm</keyword>
<dbReference type="SUPFAM" id="SSF47240">
    <property type="entry name" value="Ferritin-like"/>
    <property type="match status" value="1"/>
</dbReference>
<dbReference type="GO" id="GO:0042802">
    <property type="term" value="F:identical protein binding"/>
    <property type="evidence" value="ECO:0007669"/>
    <property type="project" value="UniProtKB-ARBA"/>
</dbReference>
<evidence type="ECO:0000256" key="6">
    <source>
        <dbReference type="PIRSR" id="PIRSR601519-1"/>
    </source>
</evidence>
<evidence type="ECO:0000313" key="9">
    <source>
        <dbReference type="EMBL" id="XCN72746.1"/>
    </source>
</evidence>
<dbReference type="GO" id="GO:0005829">
    <property type="term" value="C:cytosol"/>
    <property type="evidence" value="ECO:0007669"/>
    <property type="project" value="TreeGrafter"/>
</dbReference>
<reference evidence="9" key="1">
    <citation type="journal article" date="2024" name="Syst. Appl. Microbiol.">
        <title>First single-strain enrichments of Electrothrix cable bacteria, description of E. aestuarii sp. nov. and E. rattekaaiensis sp. nov., and proposal of a cable bacteria taxonomy following the rules of the SeqCode.</title>
        <authorList>
            <person name="Plum-Jensen L.E."/>
            <person name="Schramm A."/>
            <person name="Marshall I.P.G."/>
        </authorList>
    </citation>
    <scope>NUCLEOTIDE SEQUENCE</scope>
    <source>
        <strain evidence="9">Rat1</strain>
    </source>
</reference>
<evidence type="ECO:0000256" key="7">
    <source>
        <dbReference type="RuleBase" id="RU361145"/>
    </source>
</evidence>
<proteinExistence type="inferred from homology"/>
<dbReference type="Pfam" id="PF00210">
    <property type="entry name" value="Ferritin"/>
    <property type="match status" value="1"/>
</dbReference>
<dbReference type="GO" id="GO:0008199">
    <property type="term" value="F:ferric iron binding"/>
    <property type="evidence" value="ECO:0007669"/>
    <property type="project" value="InterPro"/>
</dbReference>
<dbReference type="InterPro" id="IPR001519">
    <property type="entry name" value="Ferritin"/>
</dbReference>
<evidence type="ECO:0000256" key="4">
    <source>
        <dbReference type="ARBA" id="ARBA00023002"/>
    </source>
</evidence>
<dbReference type="EMBL" id="CP159373">
    <property type="protein sequence ID" value="XCN72746.1"/>
    <property type="molecule type" value="Genomic_DNA"/>
</dbReference>
<dbReference type="InterPro" id="IPR008331">
    <property type="entry name" value="Ferritin_DPS_dom"/>
</dbReference>
<name>A0AAU8LUK0_9BACT</name>
<feature type="binding site" evidence="6">
    <location>
        <position position="17"/>
    </location>
    <ligand>
        <name>Fe cation</name>
        <dbReference type="ChEBI" id="CHEBI:24875"/>
        <label>1</label>
    </ligand>
</feature>
<sequence>MLKKKMLKALTRQINEEMYSGYLYLSMESYFHSISLSGFANWMRVQSQEELTHAMKFYDYVNERGGRVILDSIKQPDAEWETPLAAFEQIMAHEEKVTSLINELMDLAIAEQDHATKIFLQWFVSEQVEEEASVGEVLNKLRLIQDDSSGLFMVDAELAQRVFVPPVKA</sequence>
<gene>
    <name evidence="9" type="ORF">Q3M24_21040</name>
</gene>
<dbReference type="FunFam" id="1.20.1260.10:FF:000001">
    <property type="entry name" value="Non-heme ferritin"/>
    <property type="match status" value="1"/>
</dbReference>
<evidence type="ECO:0000256" key="1">
    <source>
        <dbReference type="ARBA" id="ARBA00006950"/>
    </source>
</evidence>
<dbReference type="CDD" id="cd01055">
    <property type="entry name" value="Nonheme_Ferritin"/>
    <property type="match status" value="1"/>
</dbReference>
<comment type="subcellular location">
    <subcellularLocation>
        <location evidence="7">Cytoplasm</location>
    </subcellularLocation>
</comment>